<sequence>MKGVGAGRGGRAGRHSGRGAWRSLRTGGEARGPAGARRSRAGRQGGPGMGQWRLTAAHASPARTDRPSPRPAAPILRSPAHRSP</sequence>
<dbReference type="Proteomes" id="UP000023435">
    <property type="component" value="Unassembled WGS sequence"/>
</dbReference>
<feature type="region of interest" description="Disordered" evidence="1">
    <location>
        <begin position="1"/>
        <end position="84"/>
    </location>
</feature>
<gene>
    <name evidence="2" type="ORF">AZ78_2029</name>
</gene>
<dbReference type="EMBL" id="JAJA02000001">
    <property type="protein sequence ID" value="KWS04480.1"/>
    <property type="molecule type" value="Genomic_DNA"/>
</dbReference>
<organism evidence="2 3">
    <name type="scientific">Lysobacter capsici AZ78</name>
    <dbReference type="NCBI Taxonomy" id="1444315"/>
    <lineage>
        <taxon>Bacteria</taxon>
        <taxon>Pseudomonadati</taxon>
        <taxon>Pseudomonadota</taxon>
        <taxon>Gammaproteobacteria</taxon>
        <taxon>Lysobacterales</taxon>
        <taxon>Lysobacteraceae</taxon>
        <taxon>Lysobacter</taxon>
    </lineage>
</organism>
<comment type="caution">
    <text evidence="2">The sequence shown here is derived from an EMBL/GenBank/DDBJ whole genome shotgun (WGS) entry which is preliminary data.</text>
</comment>
<reference evidence="2 3" key="1">
    <citation type="journal article" date="2014" name="Genome Announc.">
        <title>Draft Genome Sequence of Lysobacter capsici AZ78, a Bacterium Antagonistic to Plant-Pathogenic Oomycetes.</title>
        <authorList>
            <person name="Puopolo G."/>
            <person name="Sonego P."/>
            <person name="Engelen K."/>
            <person name="Pertot I."/>
        </authorList>
    </citation>
    <scope>NUCLEOTIDE SEQUENCE [LARGE SCALE GENOMIC DNA]</scope>
    <source>
        <strain evidence="2 3">AZ78</strain>
    </source>
</reference>
<feature type="compositionally biased region" description="Low complexity" evidence="1">
    <location>
        <begin position="18"/>
        <end position="36"/>
    </location>
</feature>
<protein>
    <submittedName>
        <fullName evidence="2">Uncharacterized protein</fullName>
    </submittedName>
</protein>
<dbReference type="AlphaFoldDB" id="A0A108U8F5"/>
<feature type="compositionally biased region" description="Gly residues" evidence="1">
    <location>
        <begin position="1"/>
        <end position="10"/>
    </location>
</feature>
<proteinExistence type="predicted"/>
<accession>A0A108U8F5</accession>
<name>A0A108U8F5_9GAMM</name>
<evidence type="ECO:0000256" key="1">
    <source>
        <dbReference type="SAM" id="MobiDB-lite"/>
    </source>
</evidence>
<evidence type="ECO:0000313" key="2">
    <source>
        <dbReference type="EMBL" id="KWS04480.1"/>
    </source>
</evidence>
<keyword evidence="3" id="KW-1185">Reference proteome</keyword>
<evidence type="ECO:0000313" key="3">
    <source>
        <dbReference type="Proteomes" id="UP000023435"/>
    </source>
</evidence>